<feature type="non-terminal residue" evidence="2">
    <location>
        <position position="1"/>
    </location>
</feature>
<evidence type="ECO:0000256" key="1">
    <source>
        <dbReference type="SAM" id="Phobius"/>
    </source>
</evidence>
<keyword evidence="1" id="KW-0812">Transmembrane</keyword>
<dbReference type="EMBL" id="CP111018">
    <property type="protein sequence ID" value="WAR11186.1"/>
    <property type="molecule type" value="Genomic_DNA"/>
</dbReference>
<reference evidence="2" key="1">
    <citation type="submission" date="2022-11" db="EMBL/GenBank/DDBJ databases">
        <title>Centuries of genome instability and evolution in soft-shell clam transmissible cancer (bioRxiv).</title>
        <authorList>
            <person name="Hart S.F.M."/>
            <person name="Yonemitsu M.A."/>
            <person name="Giersch R.M."/>
            <person name="Beal B.F."/>
            <person name="Arriagada G."/>
            <person name="Davis B.W."/>
            <person name="Ostrander E.A."/>
            <person name="Goff S.P."/>
            <person name="Metzger M.J."/>
        </authorList>
    </citation>
    <scope>NUCLEOTIDE SEQUENCE</scope>
    <source>
        <strain evidence="2">MELC-2E11</strain>
        <tissue evidence="2">Siphon/mantle</tissue>
    </source>
</reference>
<gene>
    <name evidence="2" type="ORF">MAR_036262</name>
</gene>
<sequence length="335" mass="37474">GVRYNDFDLGFFGAYWFQSHLDLRYEFTYRHITNVAITSGLEKGGSKCDLQRMAAIIDDCRRAAYSTTTIIEMLVVTHHFRDDDTGEGYINGNYPSTASSSWGGLCDDINKSPTPHVHLKSNCLCNDWNDGVYMFHVKGVTNVARDWPFRTNRNCMPAVVPTDTCRALVPPGSLAFTQAVCSRTLVNNKATFTLNPNDDVCTSVSISGDDVTFHVYNHEKDYSGIYQPGYSDIYYLYDYDDGETVDFFVATEKIYDMASTKKIQAGDEVLVGLNLFPTICLDYGSGTFTEPEEAADENCVSNTIAIATLTTLLVLLLPMMGVVVMMFYKLHSRKM</sequence>
<dbReference type="Proteomes" id="UP001164746">
    <property type="component" value="Chromosome 7"/>
</dbReference>
<name>A0ABY7EVF6_MYAAR</name>
<keyword evidence="1" id="KW-1133">Transmembrane helix</keyword>
<keyword evidence="3" id="KW-1185">Reference proteome</keyword>
<organism evidence="2 3">
    <name type="scientific">Mya arenaria</name>
    <name type="common">Soft-shell clam</name>
    <dbReference type="NCBI Taxonomy" id="6604"/>
    <lineage>
        <taxon>Eukaryota</taxon>
        <taxon>Metazoa</taxon>
        <taxon>Spiralia</taxon>
        <taxon>Lophotrochozoa</taxon>
        <taxon>Mollusca</taxon>
        <taxon>Bivalvia</taxon>
        <taxon>Autobranchia</taxon>
        <taxon>Heteroconchia</taxon>
        <taxon>Euheterodonta</taxon>
        <taxon>Imparidentia</taxon>
        <taxon>Neoheterodontei</taxon>
        <taxon>Myida</taxon>
        <taxon>Myoidea</taxon>
        <taxon>Myidae</taxon>
        <taxon>Mya</taxon>
    </lineage>
</organism>
<keyword evidence="1" id="KW-0472">Membrane</keyword>
<accession>A0ABY7EVF6</accession>
<proteinExistence type="predicted"/>
<feature type="transmembrane region" description="Helical" evidence="1">
    <location>
        <begin position="304"/>
        <end position="328"/>
    </location>
</feature>
<evidence type="ECO:0000313" key="3">
    <source>
        <dbReference type="Proteomes" id="UP001164746"/>
    </source>
</evidence>
<evidence type="ECO:0000313" key="2">
    <source>
        <dbReference type="EMBL" id="WAR11186.1"/>
    </source>
</evidence>
<protein>
    <submittedName>
        <fullName evidence="2">Uncharacterized protein</fullName>
    </submittedName>
</protein>